<dbReference type="NCBIfam" id="TIGR01856">
    <property type="entry name" value="hisJ_fam"/>
    <property type="match status" value="1"/>
</dbReference>
<dbReference type="CDD" id="cd12110">
    <property type="entry name" value="PHP_HisPPase_Hisj_like"/>
    <property type="match status" value="1"/>
</dbReference>
<dbReference type="InterPro" id="IPR016195">
    <property type="entry name" value="Pol/histidinol_Pase-like"/>
</dbReference>
<dbReference type="RefSeq" id="WP_186887377.1">
    <property type="nucleotide sequence ID" value="NZ_JACONZ010000002.1"/>
</dbReference>
<dbReference type="InterPro" id="IPR004013">
    <property type="entry name" value="PHP_dom"/>
</dbReference>
<dbReference type="GO" id="GO:0005737">
    <property type="term" value="C:cytoplasm"/>
    <property type="evidence" value="ECO:0007669"/>
    <property type="project" value="TreeGrafter"/>
</dbReference>
<feature type="domain" description="PHP" evidence="9">
    <location>
        <begin position="6"/>
        <end position="189"/>
    </location>
</feature>
<evidence type="ECO:0000256" key="6">
    <source>
        <dbReference type="ARBA" id="ARBA00023102"/>
    </source>
</evidence>
<evidence type="ECO:0000313" key="11">
    <source>
        <dbReference type="Proteomes" id="UP000659630"/>
    </source>
</evidence>
<dbReference type="Pfam" id="PF02811">
    <property type="entry name" value="PHP"/>
    <property type="match status" value="1"/>
</dbReference>
<comment type="similarity">
    <text evidence="2 8">Belongs to the PHP hydrolase family. HisK subfamily.</text>
</comment>
<dbReference type="InterPro" id="IPR010140">
    <property type="entry name" value="Histidinol_P_phosphatase_HisJ"/>
</dbReference>
<evidence type="ECO:0000256" key="8">
    <source>
        <dbReference type="RuleBase" id="RU366003"/>
    </source>
</evidence>
<evidence type="ECO:0000259" key="9">
    <source>
        <dbReference type="Pfam" id="PF02811"/>
    </source>
</evidence>
<comment type="caution">
    <text evidence="10">The sequence shown here is derived from an EMBL/GenBank/DDBJ whole genome shotgun (WGS) entry which is preliminary data.</text>
</comment>
<accession>A0A923L0W2</accession>
<evidence type="ECO:0000256" key="3">
    <source>
        <dbReference type="ARBA" id="ARBA00013085"/>
    </source>
</evidence>
<dbReference type="EC" id="3.1.3.15" evidence="3 8"/>
<keyword evidence="6 8" id="KW-0368">Histidine biosynthesis</keyword>
<dbReference type="AlphaFoldDB" id="A0A923L0W2"/>
<name>A0A923L0W2_9FIRM</name>
<sequence length="274" mass="31462">MRKTNYHTHTARCFHASGSDEAYVESALKNGYEVLGFSDHSPWNYNSDYVATMRMAPEELPGYLASVRALREKYAGRIEILAGLECEYYPRYMDWLRQTISENELDYVIFGNHFYRSDEDGPYFGRATKDRAMLRRYVDSSLEGLESGLYAYFAHPDLFMRCYPGFDADARAASRELCRGAKQLGVPLEYNLMGALYNDSYHVDGYPFEGFWRIAAAEGCTAVIGVDAHAPEQLETDRFRDEGLRLLRGLGMEIADEIPLRTRRRDKGSRDQRP</sequence>
<dbReference type="Gene3D" id="3.20.20.140">
    <property type="entry name" value="Metal-dependent hydrolases"/>
    <property type="match status" value="1"/>
</dbReference>
<evidence type="ECO:0000256" key="7">
    <source>
        <dbReference type="ARBA" id="ARBA00049158"/>
    </source>
</evidence>
<evidence type="ECO:0000313" key="10">
    <source>
        <dbReference type="EMBL" id="MBC5581002.1"/>
    </source>
</evidence>
<protein>
    <recommendedName>
        <fullName evidence="3 8">Histidinol-phosphatase</fullName>
        <shortName evidence="8">HolPase</shortName>
        <ecNumber evidence="3 8">3.1.3.15</ecNumber>
    </recommendedName>
</protein>
<dbReference type="Proteomes" id="UP000659630">
    <property type="component" value="Unassembled WGS sequence"/>
</dbReference>
<dbReference type="GO" id="GO:0000105">
    <property type="term" value="P:L-histidine biosynthetic process"/>
    <property type="evidence" value="ECO:0007669"/>
    <property type="project" value="UniProtKB-UniRule"/>
</dbReference>
<evidence type="ECO:0000256" key="1">
    <source>
        <dbReference type="ARBA" id="ARBA00004970"/>
    </source>
</evidence>
<reference evidence="10" key="1">
    <citation type="submission" date="2020-08" db="EMBL/GenBank/DDBJ databases">
        <title>Genome public.</title>
        <authorList>
            <person name="Liu C."/>
            <person name="Sun Q."/>
        </authorList>
    </citation>
    <scope>NUCLEOTIDE SEQUENCE</scope>
    <source>
        <strain evidence="10">BX8</strain>
    </source>
</reference>
<evidence type="ECO:0000256" key="2">
    <source>
        <dbReference type="ARBA" id="ARBA00009152"/>
    </source>
</evidence>
<keyword evidence="4 8" id="KW-0028">Amino-acid biosynthesis</keyword>
<comment type="pathway">
    <text evidence="1 8">Amino-acid biosynthesis; L-histidine biosynthesis; L-histidine from 5-phospho-alpha-D-ribose 1-diphosphate: step 8/9.</text>
</comment>
<dbReference type="SUPFAM" id="SSF89550">
    <property type="entry name" value="PHP domain-like"/>
    <property type="match status" value="1"/>
</dbReference>
<proteinExistence type="inferred from homology"/>
<evidence type="ECO:0000256" key="5">
    <source>
        <dbReference type="ARBA" id="ARBA00022801"/>
    </source>
</evidence>
<keyword evidence="5 8" id="KW-0378">Hydrolase</keyword>
<comment type="catalytic activity">
    <reaction evidence="7 8">
        <text>L-histidinol phosphate + H2O = L-histidinol + phosphate</text>
        <dbReference type="Rhea" id="RHEA:14465"/>
        <dbReference type="ChEBI" id="CHEBI:15377"/>
        <dbReference type="ChEBI" id="CHEBI:43474"/>
        <dbReference type="ChEBI" id="CHEBI:57699"/>
        <dbReference type="ChEBI" id="CHEBI:57980"/>
        <dbReference type="EC" id="3.1.3.15"/>
    </reaction>
</comment>
<dbReference type="PANTHER" id="PTHR21039:SF0">
    <property type="entry name" value="HISTIDINOL-PHOSPHATASE"/>
    <property type="match status" value="1"/>
</dbReference>
<keyword evidence="11" id="KW-1185">Reference proteome</keyword>
<organism evidence="10 11">
    <name type="scientific">Anaerofilum hominis</name>
    <dbReference type="NCBI Taxonomy" id="2763016"/>
    <lineage>
        <taxon>Bacteria</taxon>
        <taxon>Bacillati</taxon>
        <taxon>Bacillota</taxon>
        <taxon>Clostridia</taxon>
        <taxon>Eubacteriales</taxon>
        <taxon>Oscillospiraceae</taxon>
        <taxon>Anaerofilum</taxon>
    </lineage>
</organism>
<dbReference type="PANTHER" id="PTHR21039">
    <property type="entry name" value="HISTIDINOL PHOSPHATASE-RELATED"/>
    <property type="match status" value="1"/>
</dbReference>
<evidence type="ECO:0000256" key="4">
    <source>
        <dbReference type="ARBA" id="ARBA00022605"/>
    </source>
</evidence>
<dbReference type="GO" id="GO:0004401">
    <property type="term" value="F:histidinol-phosphatase activity"/>
    <property type="evidence" value="ECO:0007669"/>
    <property type="project" value="UniProtKB-UniRule"/>
</dbReference>
<gene>
    <name evidence="10" type="ORF">H8S23_05745</name>
</gene>
<dbReference type="EMBL" id="JACONZ010000002">
    <property type="protein sequence ID" value="MBC5581002.1"/>
    <property type="molecule type" value="Genomic_DNA"/>
</dbReference>